<dbReference type="AlphaFoldDB" id="A0AAV0YYP8"/>
<protein>
    <submittedName>
        <fullName evidence="2">Uncharacterized protein</fullName>
    </submittedName>
</protein>
<evidence type="ECO:0000313" key="3">
    <source>
        <dbReference type="Proteomes" id="UP001157006"/>
    </source>
</evidence>
<feature type="compositionally biased region" description="Basic and acidic residues" evidence="1">
    <location>
        <begin position="110"/>
        <end position="120"/>
    </location>
</feature>
<evidence type="ECO:0000256" key="1">
    <source>
        <dbReference type="SAM" id="MobiDB-lite"/>
    </source>
</evidence>
<name>A0AAV0YYP8_VICFA</name>
<accession>A0AAV0YYP8</accession>
<dbReference type="EMBL" id="OX451736">
    <property type="protein sequence ID" value="CAI8590916.1"/>
    <property type="molecule type" value="Genomic_DNA"/>
</dbReference>
<gene>
    <name evidence="2" type="ORF">VFH_I463480</name>
</gene>
<evidence type="ECO:0000313" key="2">
    <source>
        <dbReference type="EMBL" id="CAI8590916.1"/>
    </source>
</evidence>
<organism evidence="2 3">
    <name type="scientific">Vicia faba</name>
    <name type="common">Broad bean</name>
    <name type="synonym">Faba vulgaris</name>
    <dbReference type="NCBI Taxonomy" id="3906"/>
    <lineage>
        <taxon>Eukaryota</taxon>
        <taxon>Viridiplantae</taxon>
        <taxon>Streptophyta</taxon>
        <taxon>Embryophyta</taxon>
        <taxon>Tracheophyta</taxon>
        <taxon>Spermatophyta</taxon>
        <taxon>Magnoliopsida</taxon>
        <taxon>eudicotyledons</taxon>
        <taxon>Gunneridae</taxon>
        <taxon>Pentapetalae</taxon>
        <taxon>rosids</taxon>
        <taxon>fabids</taxon>
        <taxon>Fabales</taxon>
        <taxon>Fabaceae</taxon>
        <taxon>Papilionoideae</taxon>
        <taxon>50 kb inversion clade</taxon>
        <taxon>NPAAA clade</taxon>
        <taxon>Hologalegina</taxon>
        <taxon>IRL clade</taxon>
        <taxon>Fabeae</taxon>
        <taxon>Vicia</taxon>
    </lineage>
</organism>
<dbReference type="Proteomes" id="UP001157006">
    <property type="component" value="Chromosome 1L"/>
</dbReference>
<reference evidence="2 3" key="1">
    <citation type="submission" date="2023-01" db="EMBL/GenBank/DDBJ databases">
        <authorList>
            <person name="Kreplak J."/>
        </authorList>
    </citation>
    <scope>NUCLEOTIDE SEQUENCE [LARGE SCALE GENOMIC DNA]</scope>
</reference>
<keyword evidence="3" id="KW-1185">Reference proteome</keyword>
<feature type="compositionally biased region" description="Acidic residues" evidence="1">
    <location>
        <begin position="100"/>
        <end position="109"/>
    </location>
</feature>
<proteinExistence type="predicted"/>
<feature type="region of interest" description="Disordered" evidence="1">
    <location>
        <begin position="96"/>
        <end position="120"/>
    </location>
</feature>
<sequence length="120" mass="13246">MVLKRGGSEIIVKGQDSNKCSFFEAISLVKDWGYEGCGLWSKIPGLDKGFIHFIDDVQAGEISNHNLSSNVDEHIWVEHGVEDMGSKVLKPDVDQLSESSDIDSFDDDDGGIKLDDSKEE</sequence>